<gene>
    <name evidence="5" type="primary">traM</name>
    <name evidence="5" type="ORF">E0F88_29850</name>
</gene>
<feature type="transmembrane region" description="Helical" evidence="3">
    <location>
        <begin position="21"/>
        <end position="39"/>
    </location>
</feature>
<feature type="region of interest" description="Disordered" evidence="2">
    <location>
        <begin position="460"/>
        <end position="479"/>
    </location>
</feature>
<feature type="compositionally biased region" description="Acidic residues" evidence="2">
    <location>
        <begin position="466"/>
        <end position="479"/>
    </location>
</feature>
<keyword evidence="3" id="KW-1133">Transmembrane helix</keyword>
<dbReference type="RefSeq" id="WP_131962000.1">
    <property type="nucleotide sequence ID" value="NZ_SMFL01000018.1"/>
</dbReference>
<evidence type="ECO:0000313" key="6">
    <source>
        <dbReference type="Proteomes" id="UP000294850"/>
    </source>
</evidence>
<keyword evidence="6" id="KW-1185">Reference proteome</keyword>
<evidence type="ECO:0000313" key="5">
    <source>
        <dbReference type="EMBL" id="TDE09797.1"/>
    </source>
</evidence>
<feature type="compositionally biased region" description="Polar residues" evidence="2">
    <location>
        <begin position="248"/>
        <end position="257"/>
    </location>
</feature>
<protein>
    <submittedName>
        <fullName evidence="5">Conjugative transposon protein TraM</fullName>
    </submittedName>
</protein>
<reference evidence="5 6" key="1">
    <citation type="submission" date="2019-03" db="EMBL/GenBank/DDBJ databases">
        <title>Dyadobacter AR-3-6 sp. nov., isolated from arctic soil.</title>
        <authorList>
            <person name="Chaudhary D.K."/>
        </authorList>
    </citation>
    <scope>NUCLEOTIDE SEQUENCE [LARGE SCALE GENOMIC DNA]</scope>
    <source>
        <strain evidence="5 6">AR-3-6</strain>
    </source>
</reference>
<evidence type="ECO:0000256" key="2">
    <source>
        <dbReference type="SAM" id="MobiDB-lite"/>
    </source>
</evidence>
<accession>A0A4R5DAE1</accession>
<dbReference type="Proteomes" id="UP000294850">
    <property type="component" value="Unassembled WGS sequence"/>
</dbReference>
<keyword evidence="3" id="KW-0472">Membrane</keyword>
<feature type="domain" description="Conjugative transposon TraM C-terminal" evidence="4">
    <location>
        <begin position="298"/>
        <end position="459"/>
    </location>
</feature>
<feature type="coiled-coil region" evidence="1">
    <location>
        <begin position="188"/>
        <end position="218"/>
    </location>
</feature>
<name>A0A4R5DAE1_9BACT</name>
<dbReference type="AlphaFoldDB" id="A0A4R5DAE1"/>
<dbReference type="EMBL" id="SMFL01000018">
    <property type="protein sequence ID" value="TDE09797.1"/>
    <property type="molecule type" value="Genomic_DNA"/>
</dbReference>
<organism evidence="5 6">
    <name type="scientific">Dyadobacter psychrotolerans</name>
    <dbReference type="NCBI Taxonomy" id="2541721"/>
    <lineage>
        <taxon>Bacteria</taxon>
        <taxon>Pseudomonadati</taxon>
        <taxon>Bacteroidota</taxon>
        <taxon>Cytophagia</taxon>
        <taxon>Cytophagales</taxon>
        <taxon>Spirosomataceae</taxon>
        <taxon>Dyadobacter</taxon>
    </lineage>
</organism>
<keyword evidence="1" id="KW-0175">Coiled coil</keyword>
<evidence type="ECO:0000256" key="1">
    <source>
        <dbReference type="SAM" id="Coils"/>
    </source>
</evidence>
<proteinExistence type="predicted"/>
<dbReference type="InterPro" id="IPR055407">
    <property type="entry name" value="TraM_C"/>
</dbReference>
<dbReference type="OrthoDB" id="1453786at2"/>
<evidence type="ECO:0000256" key="3">
    <source>
        <dbReference type="SAM" id="Phobius"/>
    </source>
</evidence>
<dbReference type="Pfam" id="PF12508">
    <property type="entry name" value="Transposon_TraM"/>
    <property type="match status" value="1"/>
</dbReference>
<comment type="caution">
    <text evidence="5">The sequence shown here is derived from an EMBL/GenBank/DDBJ whole genome shotgun (WGS) entry which is preliminary data.</text>
</comment>
<sequence>MAANTEIKAEKAKALSKPSKHLFMILLPIPFLVGIGIVGNQQGWIGGSKQEINKEVGLDLAIPDAKVKELKKDQKYDASASLSGDMQPVDGLGITLDDNANMNSRMMAGDKNNVSGLEANTKDDVEAFAKSMGAANKGNGTLSSEDMKLTSQQRKNKVRQGSIAQQNAYNRDVNRTVNNMYNNPAAEREERAEKVRAIKEEEQRLKANDKLLAMLDKQMNQQNQPVQRPPMNVGQNTMPRNYSPGKNKGQNTQSNDEYSVEVNTSSIGTNGKEGGNGFYGLNGSKVKNNRPSKVKGSIRAVVHGDGDGITVTNGSSVSIRMQDETKIIKEGEPLILPKNTLVYGIARITGDRIDISVNTIRINNFIYNVSLVAYDLDGRKGLYVPDMRIKQQVNNSLAQSSTQMMSPSYVMGGSVAQQVGGQLASQGVNMVMQTGRNVLQRKMQQPKAQVRPNYQILLRAGKNNEETDTEGESDSEIIE</sequence>
<evidence type="ECO:0000259" key="4">
    <source>
        <dbReference type="Pfam" id="PF12508"/>
    </source>
</evidence>
<keyword evidence="3" id="KW-0812">Transmembrane</keyword>
<feature type="region of interest" description="Disordered" evidence="2">
    <location>
        <begin position="220"/>
        <end position="257"/>
    </location>
</feature>